<evidence type="ECO:0000313" key="2">
    <source>
        <dbReference type="Proteomes" id="UP000276886"/>
    </source>
</evidence>
<dbReference type="EMBL" id="RBPQ01000232">
    <property type="protein sequence ID" value="RMO23124.1"/>
    <property type="molecule type" value="Genomic_DNA"/>
</dbReference>
<sequence>MDSFGDLRHHEQAAQHIGVRVHRGIGPQAWADKRVCLFIAIGVMHGIGDIGDHFGAQQVIQERVGTLGIGDVSRDGGHIEPHGRALLRNDIIDGEAIAFFLRLLLSLGNIPGIAHRDTNLALREVGDVIGRTEIAYVRPHAVQYCFCLAVVVRHFAVWRQAKVIQGDRQQSRRAVEKYHTALGELFHVFRLEHQIPGIERCILAEDGLDLGRVIADAGTAPQIRETMLITGITALQRLEQDRVEVFPVGQLPLVEGFEQAVLDLSSHEMNGRKNHIVTGVASQQFCVQRLIGFKGFVSGLEAGGDFEILQGVRRYIVRPVVDIDRLRRVTGRGQQHQCGKGVSQHVRFLRSIATACPRPGTKTIFVTANSFH</sequence>
<name>A0A3M3TQE7_PSESJ</name>
<reference evidence="1 2" key="1">
    <citation type="submission" date="2018-08" db="EMBL/GenBank/DDBJ databases">
        <title>Recombination of ecologically and evolutionarily significant loci maintains genetic cohesion in the Pseudomonas syringae species complex.</title>
        <authorList>
            <person name="Dillon M."/>
            <person name="Thakur S."/>
            <person name="Almeida R.N.D."/>
            <person name="Weir B.S."/>
            <person name="Guttman D.S."/>
        </authorList>
    </citation>
    <scope>NUCLEOTIDE SEQUENCE [LARGE SCALE GENOMIC DNA]</scope>
    <source>
        <strain evidence="1 2">ICMP 2788</strain>
    </source>
</reference>
<dbReference type="AlphaFoldDB" id="A0A3M3TQE7"/>
<evidence type="ECO:0000313" key="1">
    <source>
        <dbReference type="EMBL" id="RMO23124.1"/>
    </source>
</evidence>
<dbReference type="Proteomes" id="UP000276886">
    <property type="component" value="Unassembled WGS sequence"/>
</dbReference>
<accession>A0A3M3TQE7</accession>
<comment type="caution">
    <text evidence="1">The sequence shown here is derived from an EMBL/GenBank/DDBJ whole genome shotgun (WGS) entry which is preliminary data.</text>
</comment>
<gene>
    <name evidence="1" type="ORF">ALQ44_05748</name>
</gene>
<protein>
    <submittedName>
        <fullName evidence="1">Uncharacterized protein</fullName>
    </submittedName>
</protein>
<organism evidence="1 2">
    <name type="scientific">Pseudomonas syringae pv. pisi</name>
    <dbReference type="NCBI Taxonomy" id="59510"/>
    <lineage>
        <taxon>Bacteria</taxon>
        <taxon>Pseudomonadati</taxon>
        <taxon>Pseudomonadota</taxon>
        <taxon>Gammaproteobacteria</taxon>
        <taxon>Pseudomonadales</taxon>
        <taxon>Pseudomonadaceae</taxon>
        <taxon>Pseudomonas</taxon>
        <taxon>Pseudomonas syringae</taxon>
    </lineage>
</organism>
<proteinExistence type="predicted"/>